<dbReference type="EMBL" id="CAJFCJ010000028">
    <property type="protein sequence ID" value="CAD5125734.1"/>
    <property type="molecule type" value="Genomic_DNA"/>
</dbReference>
<evidence type="ECO:0000256" key="8">
    <source>
        <dbReference type="ARBA" id="ARBA00022832"/>
    </source>
</evidence>
<feature type="active site" description="Proton acceptor" evidence="13">
    <location>
        <position position="426"/>
    </location>
</feature>
<comment type="pathway">
    <text evidence="3">Lipid metabolism; peroxisomal fatty acid beta-oxidation.</text>
</comment>
<dbReference type="InterPro" id="IPR009100">
    <property type="entry name" value="AcylCoA_DH/oxidase_NM_dom_sf"/>
</dbReference>
<dbReference type="GO" id="GO:0003997">
    <property type="term" value="F:acyl-CoA oxidase activity"/>
    <property type="evidence" value="ECO:0007669"/>
    <property type="project" value="InterPro"/>
</dbReference>
<feature type="domain" description="Acyl-coenzyme A oxidase N-terminal" evidence="16">
    <location>
        <begin position="20"/>
        <end position="137"/>
    </location>
</feature>
<evidence type="ECO:0000259" key="17">
    <source>
        <dbReference type="Pfam" id="PF22924"/>
    </source>
</evidence>
<dbReference type="Proteomes" id="UP000549394">
    <property type="component" value="Unassembled WGS sequence"/>
</dbReference>
<accession>A0A7I8WC53</accession>
<name>A0A7I8WC53_9ANNE</name>
<keyword evidence="8" id="KW-0276">Fatty acid metabolism</keyword>
<dbReference type="Pfam" id="PF01756">
    <property type="entry name" value="ACOX"/>
    <property type="match status" value="1"/>
</dbReference>
<dbReference type="FunFam" id="1.10.540.10:FF:000006">
    <property type="entry name" value="Acyl-coenzyme A oxidase"/>
    <property type="match status" value="1"/>
</dbReference>
<feature type="domain" description="Acyl-CoA oxidase C-alpha1" evidence="17">
    <location>
        <begin position="279"/>
        <end position="441"/>
    </location>
</feature>
<keyword evidence="9" id="KW-0560">Oxidoreductase</keyword>
<dbReference type="InterPro" id="IPR012258">
    <property type="entry name" value="Acyl-CoA_oxidase"/>
</dbReference>
<comment type="caution">
    <text evidence="18">The sequence shown here is derived from an EMBL/GenBank/DDBJ whole genome shotgun (WGS) entry which is preliminary data.</text>
</comment>
<evidence type="ECO:0000256" key="13">
    <source>
        <dbReference type="PIRSR" id="PIRSR000168-1"/>
    </source>
</evidence>
<dbReference type="GO" id="GO:0055088">
    <property type="term" value="P:lipid homeostasis"/>
    <property type="evidence" value="ECO:0007669"/>
    <property type="project" value="TreeGrafter"/>
</dbReference>
<comment type="subcellular location">
    <subcellularLocation>
        <location evidence="2">Peroxisome</location>
    </subcellularLocation>
</comment>
<keyword evidence="19" id="KW-1185">Reference proteome</keyword>
<dbReference type="GO" id="GO:0033540">
    <property type="term" value="P:fatty acid beta-oxidation using acyl-CoA oxidase"/>
    <property type="evidence" value="ECO:0007669"/>
    <property type="project" value="TreeGrafter"/>
</dbReference>
<dbReference type="Gene3D" id="1.10.540.10">
    <property type="entry name" value="Acyl-CoA dehydrogenase/oxidase, N-terminal domain"/>
    <property type="match status" value="1"/>
</dbReference>
<dbReference type="SUPFAM" id="SSF47203">
    <property type="entry name" value="Acyl-CoA dehydrogenase C-terminal domain-like"/>
    <property type="match status" value="2"/>
</dbReference>
<evidence type="ECO:0000256" key="12">
    <source>
        <dbReference type="PIRNR" id="PIRNR000168"/>
    </source>
</evidence>
<dbReference type="FunFam" id="1.20.140.10:FF:000005">
    <property type="entry name" value="Acyl-coenzyme A oxidase"/>
    <property type="match status" value="1"/>
</dbReference>
<dbReference type="Gene3D" id="2.40.110.10">
    <property type="entry name" value="Butyryl-CoA Dehydrogenase, subunit A, domain 2"/>
    <property type="match status" value="1"/>
</dbReference>
<dbReference type="PANTHER" id="PTHR10909:SF250">
    <property type="entry name" value="PEROXISOMAL ACYL-COENZYME A OXIDASE 1"/>
    <property type="match status" value="1"/>
</dbReference>
<dbReference type="Pfam" id="PF22924">
    <property type="entry name" value="ACOX_C_alpha1"/>
    <property type="match status" value="1"/>
</dbReference>
<evidence type="ECO:0000256" key="7">
    <source>
        <dbReference type="ARBA" id="ARBA00022827"/>
    </source>
</evidence>
<evidence type="ECO:0000256" key="3">
    <source>
        <dbReference type="ARBA" id="ARBA00004846"/>
    </source>
</evidence>
<evidence type="ECO:0000313" key="19">
    <source>
        <dbReference type="Proteomes" id="UP000549394"/>
    </source>
</evidence>
<dbReference type="GO" id="GO:0005504">
    <property type="term" value="F:fatty acid binding"/>
    <property type="evidence" value="ECO:0007669"/>
    <property type="project" value="TreeGrafter"/>
</dbReference>
<dbReference type="FunFam" id="2.40.110.10:FF:000003">
    <property type="entry name" value="Acyl-coenzyme A oxidase"/>
    <property type="match status" value="1"/>
</dbReference>
<dbReference type="SUPFAM" id="SSF56645">
    <property type="entry name" value="Acyl-CoA dehydrogenase NM domain-like"/>
    <property type="match status" value="1"/>
</dbReference>
<dbReference type="OrthoDB" id="538336at2759"/>
<comment type="similarity">
    <text evidence="4 12">Belongs to the acyl-CoA oxidase family.</text>
</comment>
<proteinExistence type="inferred from homology"/>
<organism evidence="18 19">
    <name type="scientific">Dimorphilus gyrociliatus</name>
    <dbReference type="NCBI Taxonomy" id="2664684"/>
    <lineage>
        <taxon>Eukaryota</taxon>
        <taxon>Metazoa</taxon>
        <taxon>Spiralia</taxon>
        <taxon>Lophotrochozoa</taxon>
        <taxon>Annelida</taxon>
        <taxon>Polychaeta</taxon>
        <taxon>Polychaeta incertae sedis</taxon>
        <taxon>Dinophilidae</taxon>
        <taxon>Dimorphilus</taxon>
    </lineage>
</organism>
<dbReference type="InterPro" id="IPR046373">
    <property type="entry name" value="Acyl-CoA_Oxase/DH_mid-dom_sf"/>
</dbReference>
<evidence type="ECO:0000256" key="2">
    <source>
        <dbReference type="ARBA" id="ARBA00004275"/>
    </source>
</evidence>
<dbReference type="FunFam" id="1.20.140.10:FF:000007">
    <property type="entry name" value="Acyl-coenzyme A oxidase"/>
    <property type="match status" value="1"/>
</dbReference>
<evidence type="ECO:0000259" key="15">
    <source>
        <dbReference type="Pfam" id="PF01756"/>
    </source>
</evidence>
<dbReference type="Gene3D" id="1.20.140.10">
    <property type="entry name" value="Butyryl-CoA Dehydrogenase, subunit A, domain 3"/>
    <property type="match status" value="2"/>
</dbReference>
<feature type="binding site" evidence="14">
    <location>
        <position position="182"/>
    </location>
    <ligand>
        <name>FAD</name>
        <dbReference type="ChEBI" id="CHEBI:57692"/>
    </ligand>
</feature>
<protein>
    <recommendedName>
        <fullName evidence="12">Acyl-coenzyme A oxidase</fullName>
    </recommendedName>
</protein>
<keyword evidence="10" id="KW-0443">Lipid metabolism</keyword>
<evidence type="ECO:0000256" key="4">
    <source>
        <dbReference type="ARBA" id="ARBA00006288"/>
    </source>
</evidence>
<keyword evidence="5" id="KW-0597">Phosphoprotein</keyword>
<dbReference type="InterPro" id="IPR055060">
    <property type="entry name" value="ACOX_C_alpha1"/>
</dbReference>
<dbReference type="InterPro" id="IPR037069">
    <property type="entry name" value="AcylCoA_DH/ox_N_sf"/>
</dbReference>
<dbReference type="GO" id="GO:0005777">
    <property type="term" value="C:peroxisome"/>
    <property type="evidence" value="ECO:0007669"/>
    <property type="project" value="UniProtKB-SubCell"/>
</dbReference>
<evidence type="ECO:0000256" key="9">
    <source>
        <dbReference type="ARBA" id="ARBA00023002"/>
    </source>
</evidence>
<feature type="domain" description="Acyl-CoA oxidase C-terminal" evidence="15">
    <location>
        <begin position="478"/>
        <end position="659"/>
    </location>
</feature>
<sequence length="664" mass="74534">MAGTVNPDLQAERDRISFEQEALTNAIDGTPEKTEKRRKYANLALNDPDFDMTSYNFLSRSEKYGAAVEKTVKMIKKIGKLGITDPTDLYIYRSHIFPNESTSFTLHADMFIPTLMGQASPKQQSKWLPKALTLQIIGTYAQTELGHGTFIRGLETTATYDEKTEEFVIHSPTRTSLKWWPGNLGKSTNHAIVMAQLIVKGQNYGPHPFIVQIRSLENHMPQPGVTLGDIGPKFGYDANDNGFMQFDHVRIPRENMLMKHSRVEPDGTYIKAKNSKLTYGTMVFVRSVLIRDVAALSLAQCATIAIRYSCVRRQSEIKPGAGEPKVMDYRAQQAKLFPQLATAYAFLFVAQEMENIYFSVNSEIDRGEIDRLPELHGLSSALKAFTTDWAVVGMEICRRSCGGHGFSHCSGIPKIYVNALPGVTYEGENTVMYLQAARYLVKCVNMAKRGDQLPGSVAFLNKKPAPKSSITEDVNMVDLVEAYRARAYYLVHMASFELDREIKNGMASYDAWNECAVALVMAAKAYGHYVVVEAFAKKLETLTNNQVPASVIGVLTLLGKLYALHGILENSGDFMSENYLSKQQKSFIYNGFLYALKSLRPDAVGLVDAFEFPDKVLDSVLGRYDGRVYENMLEWAMKDELNKTQVHESYFKHIRPFVKQASKL</sequence>
<evidence type="ECO:0000256" key="10">
    <source>
        <dbReference type="ARBA" id="ARBA00023098"/>
    </source>
</evidence>
<evidence type="ECO:0000256" key="6">
    <source>
        <dbReference type="ARBA" id="ARBA00022630"/>
    </source>
</evidence>
<reference evidence="18 19" key="1">
    <citation type="submission" date="2020-08" db="EMBL/GenBank/DDBJ databases">
        <authorList>
            <person name="Hejnol A."/>
        </authorList>
    </citation>
    <scope>NUCLEOTIDE SEQUENCE [LARGE SCALE GENOMIC DNA]</scope>
</reference>
<dbReference type="PIRSF" id="PIRSF000168">
    <property type="entry name" value="Acyl-CoA_oxidase"/>
    <property type="match status" value="1"/>
</dbReference>
<evidence type="ECO:0000256" key="5">
    <source>
        <dbReference type="ARBA" id="ARBA00022553"/>
    </source>
</evidence>
<dbReference type="InterPro" id="IPR002655">
    <property type="entry name" value="Acyl-CoA_oxidase_C"/>
</dbReference>
<feature type="binding site" evidence="14">
    <location>
        <position position="143"/>
    </location>
    <ligand>
        <name>FAD</name>
        <dbReference type="ChEBI" id="CHEBI:57692"/>
    </ligand>
</feature>
<gene>
    <name evidence="18" type="ORF">DGYR_LOCUS13065</name>
</gene>
<keyword evidence="6 12" id="KW-0285">Flavoprotein</keyword>
<evidence type="ECO:0000256" key="14">
    <source>
        <dbReference type="PIRSR" id="PIRSR000168-2"/>
    </source>
</evidence>
<evidence type="ECO:0000313" key="18">
    <source>
        <dbReference type="EMBL" id="CAD5125734.1"/>
    </source>
</evidence>
<dbReference type="InterPro" id="IPR029320">
    <property type="entry name" value="Acyl-CoA_ox_N"/>
</dbReference>
<dbReference type="PANTHER" id="PTHR10909">
    <property type="entry name" value="ELECTRON TRANSPORT OXIDOREDUCTASE"/>
    <property type="match status" value="1"/>
</dbReference>
<dbReference type="InterPro" id="IPR036250">
    <property type="entry name" value="AcylCo_DH-like_C"/>
</dbReference>
<comment type="cofactor">
    <cofactor evidence="1">
        <name>FAD</name>
        <dbReference type="ChEBI" id="CHEBI:57692"/>
    </cofactor>
</comment>
<dbReference type="AlphaFoldDB" id="A0A7I8WC53"/>
<keyword evidence="7 12" id="KW-0274">FAD</keyword>
<dbReference type="Pfam" id="PF14749">
    <property type="entry name" value="Acyl-CoA_ox_N"/>
    <property type="match status" value="1"/>
</dbReference>
<dbReference type="GO" id="GO:0071949">
    <property type="term" value="F:FAD binding"/>
    <property type="evidence" value="ECO:0007669"/>
    <property type="project" value="InterPro"/>
</dbReference>
<evidence type="ECO:0000256" key="1">
    <source>
        <dbReference type="ARBA" id="ARBA00001974"/>
    </source>
</evidence>
<evidence type="ECO:0000259" key="16">
    <source>
        <dbReference type="Pfam" id="PF14749"/>
    </source>
</evidence>
<evidence type="ECO:0000256" key="11">
    <source>
        <dbReference type="ARBA" id="ARBA00023140"/>
    </source>
</evidence>
<keyword evidence="11" id="KW-0576">Peroxisome</keyword>